<sequence>MPVVSMKELLDRALAGRYAVGAFNIVNDLTIEAVLAAAVAERAPVILQTSVKTVLSYGREPLSGIFRALAADVPVPVALHLDHCPDRELISECLAGGWNSVLFDAHELDVEENLRQTTEVVAEARKTGAHVEGEIEGIQGVEDGLGSDAAPAVYPLDVAIEFIRHTGVDCFAPAIGNAHGQYHRAPELDAQRVSDLVAATGVPMALHGGSGLSDAQFTDLIARGCAKVNISTALKESFMKSGAEFLEAAAVGGKWDPPSLFAHQRAAVTAMARRHIQLFGSTGRAR</sequence>
<accession>A0A124G9B6</accession>
<dbReference type="InterPro" id="IPR050246">
    <property type="entry name" value="Class_II_FBP_aldolase"/>
</dbReference>
<dbReference type="GO" id="GO:0005975">
    <property type="term" value="P:carbohydrate metabolic process"/>
    <property type="evidence" value="ECO:0007669"/>
    <property type="project" value="InterPro"/>
</dbReference>
<evidence type="ECO:0000256" key="3">
    <source>
        <dbReference type="PIRSR" id="PIRSR001359-3"/>
    </source>
</evidence>
<gene>
    <name evidence="4" type="ORF">ADL15_31590</name>
</gene>
<name>A0A124G9B6_9ACTN</name>
<feature type="binding site" evidence="2">
    <location>
        <begin position="208"/>
        <end position="210"/>
    </location>
    <ligand>
        <name>dihydroxyacetone phosphate</name>
        <dbReference type="ChEBI" id="CHEBI:57642"/>
    </ligand>
</feature>
<dbReference type="RefSeq" id="WP_067698800.1">
    <property type="nucleotide sequence ID" value="NZ_LLZH01000287.1"/>
</dbReference>
<protein>
    <submittedName>
        <fullName evidence="4">Ketose-bisphosphate aldolase</fullName>
    </submittedName>
</protein>
<dbReference type="InterPro" id="IPR013785">
    <property type="entry name" value="Aldolase_TIM"/>
</dbReference>
<dbReference type="PROSITE" id="PS00602">
    <property type="entry name" value="ALDOLASE_CLASS_II_1"/>
    <property type="match status" value="1"/>
</dbReference>
<feature type="binding site" evidence="3">
    <location>
        <position position="179"/>
    </location>
    <ligand>
        <name>Zn(2+)</name>
        <dbReference type="ChEBI" id="CHEBI:29105"/>
        <label>1</label>
        <note>catalytic</note>
    </ligand>
</feature>
<dbReference type="GO" id="GO:0008270">
    <property type="term" value="F:zinc ion binding"/>
    <property type="evidence" value="ECO:0007669"/>
    <property type="project" value="InterPro"/>
</dbReference>
<evidence type="ECO:0000256" key="2">
    <source>
        <dbReference type="PIRSR" id="PIRSR001359-2"/>
    </source>
</evidence>
<proteinExistence type="predicted"/>
<feature type="binding site" evidence="3">
    <location>
        <position position="207"/>
    </location>
    <ligand>
        <name>Zn(2+)</name>
        <dbReference type="ChEBI" id="CHEBI:29105"/>
        <label>1</label>
        <note>catalytic</note>
    </ligand>
</feature>
<organism evidence="4 5">
    <name type="scientific">Actinoplanes awajinensis subsp. mycoplanecinus</name>
    <dbReference type="NCBI Taxonomy" id="135947"/>
    <lineage>
        <taxon>Bacteria</taxon>
        <taxon>Bacillati</taxon>
        <taxon>Actinomycetota</taxon>
        <taxon>Actinomycetes</taxon>
        <taxon>Micromonosporales</taxon>
        <taxon>Micromonosporaceae</taxon>
        <taxon>Actinoplanes</taxon>
    </lineage>
</organism>
<comment type="cofactor">
    <cofactor evidence="3">
        <name>Zn(2+)</name>
        <dbReference type="ChEBI" id="CHEBI:29105"/>
    </cofactor>
    <text evidence="3">Binds 2 Zn(2+) ions per subunit. One is catalytic and the other provides a structural contribution.</text>
</comment>
<evidence type="ECO:0000256" key="1">
    <source>
        <dbReference type="PIRSR" id="PIRSR001359-1"/>
    </source>
</evidence>
<dbReference type="SUPFAM" id="SSF51569">
    <property type="entry name" value="Aldolase"/>
    <property type="match status" value="1"/>
</dbReference>
<evidence type="ECO:0000313" key="4">
    <source>
        <dbReference type="EMBL" id="KUL28601.1"/>
    </source>
</evidence>
<feature type="binding site" evidence="2">
    <location>
        <position position="180"/>
    </location>
    <ligand>
        <name>dihydroxyacetone phosphate</name>
        <dbReference type="ChEBI" id="CHEBI:57642"/>
    </ligand>
</feature>
<feature type="binding site" evidence="2">
    <location>
        <begin position="229"/>
        <end position="232"/>
    </location>
    <ligand>
        <name>dihydroxyacetone phosphate</name>
        <dbReference type="ChEBI" id="CHEBI:57642"/>
    </ligand>
</feature>
<keyword evidence="5" id="KW-1185">Reference proteome</keyword>
<dbReference type="OrthoDB" id="9803995at2"/>
<feature type="binding site" evidence="3">
    <location>
        <position position="104"/>
    </location>
    <ligand>
        <name>Zn(2+)</name>
        <dbReference type="ChEBI" id="CHEBI:29105"/>
        <label>2</label>
    </ligand>
</feature>
<feature type="active site" description="Proton donor" evidence="1">
    <location>
        <position position="82"/>
    </location>
</feature>
<comment type="caution">
    <text evidence="4">The sequence shown here is derived from an EMBL/GenBank/DDBJ whole genome shotgun (WGS) entry which is preliminary data.</text>
</comment>
<evidence type="ECO:0000313" key="5">
    <source>
        <dbReference type="Proteomes" id="UP000053244"/>
    </source>
</evidence>
<dbReference type="PANTHER" id="PTHR30304">
    <property type="entry name" value="D-TAGATOSE-1,6-BISPHOSPHATE ALDOLASE"/>
    <property type="match status" value="1"/>
</dbReference>
<feature type="binding site" evidence="3">
    <location>
        <position position="134"/>
    </location>
    <ligand>
        <name>Zn(2+)</name>
        <dbReference type="ChEBI" id="CHEBI:29105"/>
        <label>2</label>
    </ligand>
</feature>
<keyword evidence="3" id="KW-0862">Zinc</keyword>
<dbReference type="EMBL" id="LLZH01000287">
    <property type="protein sequence ID" value="KUL28601.1"/>
    <property type="molecule type" value="Genomic_DNA"/>
</dbReference>
<dbReference type="GO" id="GO:0016832">
    <property type="term" value="F:aldehyde-lyase activity"/>
    <property type="evidence" value="ECO:0007669"/>
    <property type="project" value="InterPro"/>
</dbReference>
<dbReference type="InterPro" id="IPR000771">
    <property type="entry name" value="FBA_II"/>
</dbReference>
<dbReference type="Pfam" id="PF01116">
    <property type="entry name" value="F_bP_aldolase"/>
    <property type="match status" value="1"/>
</dbReference>
<dbReference type="PIRSF" id="PIRSF001359">
    <property type="entry name" value="F_bP_aldolase_II"/>
    <property type="match status" value="1"/>
</dbReference>
<dbReference type="AlphaFoldDB" id="A0A124G9B6"/>
<dbReference type="Proteomes" id="UP000053244">
    <property type="component" value="Unassembled WGS sequence"/>
</dbReference>
<feature type="binding site" evidence="3">
    <location>
        <position position="83"/>
    </location>
    <ligand>
        <name>Zn(2+)</name>
        <dbReference type="ChEBI" id="CHEBI:29105"/>
        <label>1</label>
        <note>catalytic</note>
    </ligand>
</feature>
<reference evidence="4 5" key="1">
    <citation type="submission" date="2015-10" db="EMBL/GenBank/DDBJ databases">
        <authorList>
            <person name="Gilbert D.G."/>
        </authorList>
    </citation>
    <scope>NUCLEOTIDE SEQUENCE [LARGE SCALE GENOMIC DNA]</scope>
    <source>
        <strain evidence="4 5">NRRL B-16712</strain>
    </source>
</reference>
<keyword evidence="3" id="KW-0479">Metal-binding</keyword>
<dbReference type="Gene3D" id="3.20.20.70">
    <property type="entry name" value="Aldolase class I"/>
    <property type="match status" value="1"/>
</dbReference>
<dbReference type="PANTHER" id="PTHR30304:SF0">
    <property type="entry name" value="D-TAGATOSE-1,6-BISPHOSPHATE ALDOLASE SUBUNIT GATY-RELATED"/>
    <property type="match status" value="1"/>
</dbReference>